<dbReference type="AlphaFoldDB" id="A0AAE0KEA1"/>
<evidence type="ECO:0000313" key="2">
    <source>
        <dbReference type="Proteomes" id="UP001285441"/>
    </source>
</evidence>
<comment type="caution">
    <text evidence="1">The sequence shown here is derived from an EMBL/GenBank/DDBJ whole genome shotgun (WGS) entry which is preliminary data.</text>
</comment>
<name>A0AAE0KEA1_9PEZI</name>
<organism evidence="1 2">
    <name type="scientific">Podospora didyma</name>
    <dbReference type="NCBI Taxonomy" id="330526"/>
    <lineage>
        <taxon>Eukaryota</taxon>
        <taxon>Fungi</taxon>
        <taxon>Dikarya</taxon>
        <taxon>Ascomycota</taxon>
        <taxon>Pezizomycotina</taxon>
        <taxon>Sordariomycetes</taxon>
        <taxon>Sordariomycetidae</taxon>
        <taxon>Sordariales</taxon>
        <taxon>Podosporaceae</taxon>
        <taxon>Podospora</taxon>
    </lineage>
</organism>
<gene>
    <name evidence="1" type="ORF">B0H63DRAFT_265133</name>
</gene>
<protein>
    <submittedName>
        <fullName evidence="1">Uncharacterized protein</fullName>
    </submittedName>
</protein>
<accession>A0AAE0KEA1</accession>
<proteinExistence type="predicted"/>
<dbReference type="EMBL" id="JAULSW010000007">
    <property type="protein sequence ID" value="KAK3375054.1"/>
    <property type="molecule type" value="Genomic_DNA"/>
</dbReference>
<evidence type="ECO:0000313" key="1">
    <source>
        <dbReference type="EMBL" id="KAK3375054.1"/>
    </source>
</evidence>
<reference evidence="1" key="1">
    <citation type="journal article" date="2023" name="Mol. Phylogenet. Evol.">
        <title>Genome-scale phylogeny and comparative genomics of the fungal order Sordariales.</title>
        <authorList>
            <person name="Hensen N."/>
            <person name="Bonometti L."/>
            <person name="Westerberg I."/>
            <person name="Brannstrom I.O."/>
            <person name="Guillou S."/>
            <person name="Cros-Aarteil S."/>
            <person name="Calhoun S."/>
            <person name="Haridas S."/>
            <person name="Kuo A."/>
            <person name="Mondo S."/>
            <person name="Pangilinan J."/>
            <person name="Riley R."/>
            <person name="LaButti K."/>
            <person name="Andreopoulos B."/>
            <person name="Lipzen A."/>
            <person name="Chen C."/>
            <person name="Yan M."/>
            <person name="Daum C."/>
            <person name="Ng V."/>
            <person name="Clum A."/>
            <person name="Steindorff A."/>
            <person name="Ohm R.A."/>
            <person name="Martin F."/>
            <person name="Silar P."/>
            <person name="Natvig D.O."/>
            <person name="Lalanne C."/>
            <person name="Gautier V."/>
            <person name="Ament-Velasquez S.L."/>
            <person name="Kruys A."/>
            <person name="Hutchinson M.I."/>
            <person name="Powell A.J."/>
            <person name="Barry K."/>
            <person name="Miller A.N."/>
            <person name="Grigoriev I.V."/>
            <person name="Debuchy R."/>
            <person name="Gladieux P."/>
            <person name="Hiltunen Thoren M."/>
            <person name="Johannesson H."/>
        </authorList>
    </citation>
    <scope>NUCLEOTIDE SEQUENCE</scope>
    <source>
        <strain evidence="1">CBS 232.78</strain>
    </source>
</reference>
<dbReference type="Proteomes" id="UP001285441">
    <property type="component" value="Unassembled WGS sequence"/>
</dbReference>
<sequence length="167" mass="18357">MLVPVGGRDIPLQHGYHYVAPVTAPITSVVVQQPVGQPLPQQSMQPVVMQGSSAPASMMIRGYPIVYPGNHPSISTHLPPGVSPEPTTGIGLTASEVAAQQAHIAYDSNVDEPQDIRPADDNPHREYRVRELDGTWTIRSRLTIDRLDDTYWRRTHNGVFYAVRSGI</sequence>
<reference evidence="1" key="2">
    <citation type="submission" date="2023-06" db="EMBL/GenBank/DDBJ databases">
        <authorList>
            <consortium name="Lawrence Berkeley National Laboratory"/>
            <person name="Haridas S."/>
            <person name="Hensen N."/>
            <person name="Bonometti L."/>
            <person name="Westerberg I."/>
            <person name="Brannstrom I.O."/>
            <person name="Guillou S."/>
            <person name="Cros-Aarteil S."/>
            <person name="Calhoun S."/>
            <person name="Kuo A."/>
            <person name="Mondo S."/>
            <person name="Pangilinan J."/>
            <person name="Riley R."/>
            <person name="LaButti K."/>
            <person name="Andreopoulos B."/>
            <person name="Lipzen A."/>
            <person name="Chen C."/>
            <person name="Yanf M."/>
            <person name="Daum C."/>
            <person name="Ng V."/>
            <person name="Clum A."/>
            <person name="Steindorff A."/>
            <person name="Ohm R."/>
            <person name="Martin F."/>
            <person name="Silar P."/>
            <person name="Natvig D."/>
            <person name="Lalanne C."/>
            <person name="Gautier V."/>
            <person name="Ament-velasquez S.L."/>
            <person name="Kruys A."/>
            <person name="Hutchinson M.I."/>
            <person name="Powell A.J."/>
            <person name="Barry K."/>
            <person name="Miller A.N."/>
            <person name="Grigoriev I.V."/>
            <person name="Debuchy R."/>
            <person name="Gladieux P."/>
            <person name="Thoren M.H."/>
            <person name="Johannesson H."/>
        </authorList>
    </citation>
    <scope>NUCLEOTIDE SEQUENCE</scope>
    <source>
        <strain evidence="1">CBS 232.78</strain>
    </source>
</reference>
<keyword evidence="2" id="KW-1185">Reference proteome</keyword>